<gene>
    <name evidence="3" type="ORF">OQI_27425</name>
</gene>
<keyword evidence="1" id="KW-1133">Transmembrane helix</keyword>
<keyword evidence="1" id="KW-0812">Transmembrane</keyword>
<dbReference type="InterPro" id="IPR021994">
    <property type="entry name" value="DUF3592"/>
</dbReference>
<keyword evidence="1" id="KW-0472">Membrane</keyword>
<feature type="domain" description="DUF3592" evidence="2">
    <location>
        <begin position="41"/>
        <end position="107"/>
    </location>
</feature>
<dbReference type="Proteomes" id="UP000194266">
    <property type="component" value="Unassembled WGS sequence"/>
</dbReference>
<protein>
    <recommendedName>
        <fullName evidence="2">DUF3592 domain-containing protein</fullName>
    </recommendedName>
</protein>
<evidence type="ECO:0000313" key="4">
    <source>
        <dbReference type="Proteomes" id="UP000194266"/>
    </source>
</evidence>
<proteinExistence type="predicted"/>
<evidence type="ECO:0000259" key="2">
    <source>
        <dbReference type="Pfam" id="PF12158"/>
    </source>
</evidence>
<dbReference type="EMBL" id="MRYD01000193">
    <property type="protein sequence ID" value="OSZ57412.1"/>
    <property type="molecule type" value="Genomic_DNA"/>
</dbReference>
<feature type="transmembrane region" description="Helical" evidence="1">
    <location>
        <begin position="116"/>
        <end position="141"/>
    </location>
</feature>
<keyword evidence="4" id="KW-1185">Reference proteome</keyword>
<evidence type="ECO:0000313" key="3">
    <source>
        <dbReference type="EMBL" id="OSZ57412.1"/>
    </source>
</evidence>
<evidence type="ECO:0000256" key="1">
    <source>
        <dbReference type="SAM" id="Phobius"/>
    </source>
</evidence>
<comment type="caution">
    <text evidence="3">The sequence shown here is derived from an EMBL/GenBank/DDBJ whole genome shotgun (WGS) entry which is preliminary data.</text>
</comment>
<organism evidence="3 4">
    <name type="scientific">Streptomyces pharetrae CZA14</name>
    <dbReference type="NCBI Taxonomy" id="1144883"/>
    <lineage>
        <taxon>Bacteria</taxon>
        <taxon>Bacillati</taxon>
        <taxon>Actinomycetota</taxon>
        <taxon>Actinomycetes</taxon>
        <taxon>Kitasatosporales</taxon>
        <taxon>Streptomycetaceae</taxon>
        <taxon>Streptomyces</taxon>
    </lineage>
</organism>
<dbReference type="RefSeq" id="WP_086171954.1">
    <property type="nucleotide sequence ID" value="NZ_MRYD01000193.1"/>
</dbReference>
<sequence>MEALFQLVPLGVIAVAVYCGFVVVRRHRRISSAWSSGFTAPARCVRSYTTTSGGGNRAVSTTLHHVYEFTTHDGRVVRFDEEGGPSTTVEGDIVTVHYRPERPEHATARGRAPGRLGLSTGCSLLFVAVFIAFGVVFLIVVNSDSSMP</sequence>
<dbReference type="Pfam" id="PF12158">
    <property type="entry name" value="DUF3592"/>
    <property type="match status" value="1"/>
</dbReference>
<reference evidence="3 4" key="1">
    <citation type="submission" date="2016-12" db="EMBL/GenBank/DDBJ databases">
        <title>Genome Mining:The Detection of Biosynthetic Gene Clusters to Aid in the Expression of Curamycin A produced by Streptomyces sp. strain CZA14.</title>
        <authorList>
            <person name="Durrell K.A."/>
            <person name="Kirby B.M."/>
            <person name="Khan W."/>
            <person name="Mthethwa T."/>
            <person name="Le Roes-Hill M."/>
        </authorList>
    </citation>
    <scope>NUCLEOTIDE SEQUENCE [LARGE SCALE GENOMIC DNA]</scope>
    <source>
        <strain evidence="3 4">CZA14</strain>
    </source>
</reference>
<name>A0ABX3YCG1_9ACTN</name>
<accession>A0ABX3YCG1</accession>
<feature type="transmembrane region" description="Helical" evidence="1">
    <location>
        <begin position="6"/>
        <end position="24"/>
    </location>
</feature>